<sequence>MGAWMSLNLRTQKRKEYKIFKRKSINHFRVKRKITGHKNDSTLTSICNTFY</sequence>
<evidence type="ECO:0000313" key="1">
    <source>
        <dbReference type="EMBL" id="JAH48956.1"/>
    </source>
</evidence>
<proteinExistence type="predicted"/>
<organism evidence="1">
    <name type="scientific">Anguilla anguilla</name>
    <name type="common">European freshwater eel</name>
    <name type="synonym">Muraena anguilla</name>
    <dbReference type="NCBI Taxonomy" id="7936"/>
    <lineage>
        <taxon>Eukaryota</taxon>
        <taxon>Metazoa</taxon>
        <taxon>Chordata</taxon>
        <taxon>Craniata</taxon>
        <taxon>Vertebrata</taxon>
        <taxon>Euteleostomi</taxon>
        <taxon>Actinopterygii</taxon>
        <taxon>Neopterygii</taxon>
        <taxon>Teleostei</taxon>
        <taxon>Anguilliformes</taxon>
        <taxon>Anguillidae</taxon>
        <taxon>Anguilla</taxon>
    </lineage>
</organism>
<dbReference type="AlphaFoldDB" id="A0A0E9T5L5"/>
<reference evidence="1" key="2">
    <citation type="journal article" date="2015" name="Fish Shellfish Immunol.">
        <title>Early steps in the European eel (Anguilla anguilla)-Vibrio vulnificus interaction in the gills: Role of the RtxA13 toxin.</title>
        <authorList>
            <person name="Callol A."/>
            <person name="Pajuelo D."/>
            <person name="Ebbesson L."/>
            <person name="Teles M."/>
            <person name="MacKenzie S."/>
            <person name="Amaro C."/>
        </authorList>
    </citation>
    <scope>NUCLEOTIDE SEQUENCE</scope>
</reference>
<reference evidence="1" key="1">
    <citation type="submission" date="2014-11" db="EMBL/GenBank/DDBJ databases">
        <authorList>
            <person name="Amaro Gonzalez C."/>
        </authorList>
    </citation>
    <scope>NUCLEOTIDE SEQUENCE</scope>
</reference>
<accession>A0A0E9T5L5</accession>
<name>A0A0E9T5L5_ANGAN</name>
<protein>
    <submittedName>
        <fullName evidence="1">Uncharacterized protein</fullName>
    </submittedName>
</protein>
<dbReference type="EMBL" id="GBXM01059621">
    <property type="protein sequence ID" value="JAH48956.1"/>
    <property type="molecule type" value="Transcribed_RNA"/>
</dbReference>